<dbReference type="AlphaFoldDB" id="A0A1B2J5P2"/>
<keyword evidence="6 9" id="KW-0067">ATP-binding</keyword>
<dbReference type="OrthoDB" id="6513151at2759"/>
<dbReference type="Gene3D" id="3.30.200.20">
    <property type="entry name" value="Phosphorylase Kinase, domain 1"/>
    <property type="match status" value="1"/>
</dbReference>
<evidence type="ECO:0000256" key="4">
    <source>
        <dbReference type="ARBA" id="ARBA00022741"/>
    </source>
</evidence>
<dbReference type="PROSITE" id="PS00107">
    <property type="entry name" value="PROTEIN_KINASE_ATP"/>
    <property type="match status" value="1"/>
</dbReference>
<dbReference type="PANTHER" id="PTHR24343:SF113">
    <property type="entry name" value="NITROGEN PERMEASE REACTIVATOR PROTEIN-RELATED"/>
    <property type="match status" value="1"/>
</dbReference>
<feature type="region of interest" description="Disordered" evidence="10">
    <location>
        <begin position="207"/>
        <end position="321"/>
    </location>
</feature>
<dbReference type="GO" id="GO:0005524">
    <property type="term" value="F:ATP binding"/>
    <property type="evidence" value="ECO:0007669"/>
    <property type="project" value="UniProtKB-UniRule"/>
</dbReference>
<dbReference type="PROSITE" id="PS50011">
    <property type="entry name" value="PROTEIN_KINASE_DOM"/>
    <property type="match status" value="1"/>
</dbReference>
<dbReference type="PROSITE" id="PS00108">
    <property type="entry name" value="PROTEIN_KINASE_ST"/>
    <property type="match status" value="1"/>
</dbReference>
<name>A0A1B2J5P2_PICPA</name>
<keyword evidence="5" id="KW-0418">Kinase</keyword>
<dbReference type="GO" id="GO:0030447">
    <property type="term" value="P:filamentous growth"/>
    <property type="evidence" value="ECO:0007669"/>
    <property type="project" value="UniProtKB-ARBA"/>
</dbReference>
<dbReference type="Proteomes" id="UP000094565">
    <property type="component" value="Chromosome 1"/>
</dbReference>
<protein>
    <recommendedName>
        <fullName evidence="1">non-specific serine/threonine protein kinase</fullName>
        <ecNumber evidence="1">2.7.11.1</ecNumber>
    </recommendedName>
</protein>
<keyword evidence="2" id="KW-0723">Serine/threonine-protein kinase</keyword>
<feature type="region of interest" description="Disordered" evidence="10">
    <location>
        <begin position="587"/>
        <end position="625"/>
    </location>
</feature>
<feature type="compositionally biased region" description="Polar residues" evidence="10">
    <location>
        <begin position="310"/>
        <end position="321"/>
    </location>
</feature>
<reference evidence="12 13" key="1">
    <citation type="submission" date="2016-02" db="EMBL/GenBank/DDBJ databases">
        <title>Comparative genomic and transcriptomic foundation for Pichia pastoris.</title>
        <authorList>
            <person name="Love K.R."/>
            <person name="Shah K.A."/>
            <person name="Whittaker C.A."/>
            <person name="Wu J."/>
            <person name="Bartlett M.C."/>
            <person name="Ma D."/>
            <person name="Leeson R.L."/>
            <person name="Priest M."/>
            <person name="Young S.K."/>
            <person name="Love J.C."/>
        </authorList>
    </citation>
    <scope>NUCLEOTIDE SEQUENCE [LARGE SCALE GENOMIC DNA]</scope>
    <source>
        <strain evidence="12 13">ATCC 28485</strain>
    </source>
</reference>
<evidence type="ECO:0000256" key="10">
    <source>
        <dbReference type="SAM" id="MobiDB-lite"/>
    </source>
</evidence>
<dbReference type="EMBL" id="CP014584">
    <property type="protein sequence ID" value="ANZ73303.1"/>
    <property type="molecule type" value="Genomic_DNA"/>
</dbReference>
<feature type="compositionally biased region" description="Acidic residues" evidence="10">
    <location>
        <begin position="69"/>
        <end position="78"/>
    </location>
</feature>
<keyword evidence="4 9" id="KW-0547">Nucleotide-binding</keyword>
<dbReference type="InterPro" id="IPR000719">
    <property type="entry name" value="Prot_kinase_dom"/>
</dbReference>
<keyword evidence="3" id="KW-0808">Transferase</keyword>
<evidence type="ECO:0000256" key="3">
    <source>
        <dbReference type="ARBA" id="ARBA00022679"/>
    </source>
</evidence>
<evidence type="ECO:0000256" key="2">
    <source>
        <dbReference type="ARBA" id="ARBA00022527"/>
    </source>
</evidence>
<dbReference type="GO" id="GO:0005829">
    <property type="term" value="C:cytosol"/>
    <property type="evidence" value="ECO:0007669"/>
    <property type="project" value="TreeGrafter"/>
</dbReference>
<comment type="catalytic activity">
    <reaction evidence="8">
        <text>L-seryl-[protein] + ATP = O-phospho-L-seryl-[protein] + ADP + H(+)</text>
        <dbReference type="Rhea" id="RHEA:17989"/>
        <dbReference type="Rhea" id="RHEA-COMP:9863"/>
        <dbReference type="Rhea" id="RHEA-COMP:11604"/>
        <dbReference type="ChEBI" id="CHEBI:15378"/>
        <dbReference type="ChEBI" id="CHEBI:29999"/>
        <dbReference type="ChEBI" id="CHEBI:30616"/>
        <dbReference type="ChEBI" id="CHEBI:83421"/>
        <dbReference type="ChEBI" id="CHEBI:456216"/>
        <dbReference type="EC" id="2.7.11.1"/>
    </reaction>
</comment>
<keyword evidence="13" id="KW-1185">Reference proteome</keyword>
<dbReference type="SUPFAM" id="SSF56112">
    <property type="entry name" value="Protein kinase-like (PK-like)"/>
    <property type="match status" value="1"/>
</dbReference>
<feature type="compositionally biased region" description="Polar residues" evidence="10">
    <location>
        <begin position="248"/>
        <end position="301"/>
    </location>
</feature>
<evidence type="ECO:0000313" key="12">
    <source>
        <dbReference type="EMBL" id="ANZ73303.1"/>
    </source>
</evidence>
<feature type="region of interest" description="Disordered" evidence="10">
    <location>
        <begin position="1"/>
        <end position="130"/>
    </location>
</feature>
<feature type="compositionally biased region" description="Low complexity" evidence="10">
    <location>
        <begin position="98"/>
        <end position="110"/>
    </location>
</feature>
<evidence type="ECO:0000256" key="7">
    <source>
        <dbReference type="ARBA" id="ARBA00047899"/>
    </source>
</evidence>
<evidence type="ECO:0000256" key="8">
    <source>
        <dbReference type="ARBA" id="ARBA00048679"/>
    </source>
</evidence>
<dbReference type="PANTHER" id="PTHR24343">
    <property type="entry name" value="SERINE/THREONINE KINASE"/>
    <property type="match status" value="1"/>
</dbReference>
<evidence type="ECO:0000256" key="5">
    <source>
        <dbReference type="ARBA" id="ARBA00022777"/>
    </source>
</evidence>
<evidence type="ECO:0000256" key="1">
    <source>
        <dbReference type="ARBA" id="ARBA00012513"/>
    </source>
</evidence>
<dbReference type="Pfam" id="PF00069">
    <property type="entry name" value="Pkinase"/>
    <property type="match status" value="1"/>
</dbReference>
<evidence type="ECO:0000256" key="9">
    <source>
        <dbReference type="PROSITE-ProRule" id="PRU10141"/>
    </source>
</evidence>
<gene>
    <name evidence="12" type="primary">NPR1</name>
    <name evidence="12" type="ORF">ATY40_BA7501755</name>
</gene>
<evidence type="ECO:0000256" key="6">
    <source>
        <dbReference type="ARBA" id="ARBA00022840"/>
    </source>
</evidence>
<proteinExistence type="predicted"/>
<dbReference type="EC" id="2.7.11.1" evidence="1"/>
<feature type="compositionally biased region" description="Polar residues" evidence="10">
    <location>
        <begin position="23"/>
        <end position="34"/>
    </location>
</feature>
<dbReference type="InterPro" id="IPR011009">
    <property type="entry name" value="Kinase-like_dom_sf"/>
</dbReference>
<dbReference type="InterPro" id="IPR017441">
    <property type="entry name" value="Protein_kinase_ATP_BS"/>
</dbReference>
<dbReference type="SMART" id="SM00220">
    <property type="entry name" value="S_TKc"/>
    <property type="match status" value="1"/>
</dbReference>
<sequence>MASDHEAARRSPVSGLTKLMKEQSLTGSTLSGKNTDSKELGPNKTAKNSSDNLPDLVTFHDEISKENNNDEGDDEEDPSNGLYIQRRPIPPKIERQQSNLTSSLGSLSSSIPFSAPGGRGSNSIGTNPLYGSGNPGGLSFTPNLANGNLIQSTHITSPNVSSSASIEPRFIISRQKVQQSQNFHNSVSRSGSSTNFFSRSKKNSIVGLDPLSPMEHRVTYSHSPSSNSSGESAGRHSSMADLRRFFKRSTSISGHQPRALSTTSSRQHSPVGSPGTVNYTSQPTIQTTNAHTSTTPSSISIVGNGASRRYPSSSASLQRNESYTAVSNMGSGNLNSNSYSQMIIGGNAQPTVPFHKRYVKFGDSLGAGAGGQVKLVKRTSDNQIFALKEFRPKYSSESKREYTKKITGEYCIGSTLRHPNIIETIEISYENDRMMQVLEYCDYDLFAIVMSNQMSRPEIDCCFKQILNGIKYLHAMGLAHRDIKLDNCVINKDGIVKLIDFGSAVVFSYPFSNTLIEAQGIVGSDPYLAPEVCIFHKYDPRPVDIWSAAMIYCCMVLKKFPWRIPKLTDLSFKAFATRPESESLNELLKKVPPPPGYDNKPEGGPAKSSVVSTSPKHISNAPPSNHTFNELGEGRLLNALPEDCRPLIGAMVELAPACRIQIDECFKDPWFQSLEMCTIEDGALIHSKSHTHTQVDQSVAHIASLEKKKQRR</sequence>
<dbReference type="GO" id="GO:0004674">
    <property type="term" value="F:protein serine/threonine kinase activity"/>
    <property type="evidence" value="ECO:0007669"/>
    <property type="project" value="UniProtKB-KW"/>
</dbReference>
<feature type="binding site" evidence="9">
    <location>
        <position position="388"/>
    </location>
    <ligand>
        <name>ATP</name>
        <dbReference type="ChEBI" id="CHEBI:30616"/>
    </ligand>
</feature>
<dbReference type="Gene3D" id="1.10.510.10">
    <property type="entry name" value="Transferase(Phosphotransferase) domain 1"/>
    <property type="match status" value="1"/>
</dbReference>
<dbReference type="FunFam" id="1.10.510.10:FF:000919">
    <property type="entry name" value="NPR1p Protein kinase"/>
    <property type="match status" value="1"/>
</dbReference>
<feature type="domain" description="Protein kinase" evidence="11">
    <location>
        <begin position="359"/>
        <end position="671"/>
    </location>
</feature>
<evidence type="ECO:0000259" key="11">
    <source>
        <dbReference type="PROSITE" id="PS50011"/>
    </source>
</evidence>
<feature type="compositionally biased region" description="Low complexity" evidence="10">
    <location>
        <begin position="221"/>
        <end position="237"/>
    </location>
</feature>
<comment type="catalytic activity">
    <reaction evidence="7">
        <text>L-threonyl-[protein] + ATP = O-phospho-L-threonyl-[protein] + ADP + H(+)</text>
        <dbReference type="Rhea" id="RHEA:46608"/>
        <dbReference type="Rhea" id="RHEA-COMP:11060"/>
        <dbReference type="Rhea" id="RHEA-COMP:11605"/>
        <dbReference type="ChEBI" id="CHEBI:15378"/>
        <dbReference type="ChEBI" id="CHEBI:30013"/>
        <dbReference type="ChEBI" id="CHEBI:30616"/>
        <dbReference type="ChEBI" id="CHEBI:61977"/>
        <dbReference type="ChEBI" id="CHEBI:456216"/>
        <dbReference type="EC" id="2.7.11.1"/>
    </reaction>
</comment>
<feature type="compositionally biased region" description="Basic and acidic residues" evidence="10">
    <location>
        <begin position="58"/>
        <end position="68"/>
    </location>
</feature>
<organism evidence="12 13">
    <name type="scientific">Komagataella pastoris</name>
    <name type="common">Yeast</name>
    <name type="synonym">Pichia pastoris</name>
    <dbReference type="NCBI Taxonomy" id="4922"/>
    <lineage>
        <taxon>Eukaryota</taxon>
        <taxon>Fungi</taxon>
        <taxon>Dikarya</taxon>
        <taxon>Ascomycota</taxon>
        <taxon>Saccharomycotina</taxon>
        <taxon>Pichiomycetes</taxon>
        <taxon>Pichiales</taxon>
        <taxon>Pichiaceae</taxon>
        <taxon>Komagataella</taxon>
    </lineage>
</organism>
<accession>A0A1B2J5P2</accession>
<dbReference type="InterPro" id="IPR008271">
    <property type="entry name" value="Ser/Thr_kinase_AS"/>
</dbReference>
<feature type="compositionally biased region" description="Polar residues" evidence="10">
    <location>
        <begin position="609"/>
        <end position="625"/>
    </location>
</feature>
<evidence type="ECO:0000313" key="13">
    <source>
        <dbReference type="Proteomes" id="UP000094565"/>
    </source>
</evidence>